<accession>T5ALI3</accession>
<evidence type="ECO:0000256" key="3">
    <source>
        <dbReference type="ARBA" id="ARBA00022448"/>
    </source>
</evidence>
<comment type="similarity">
    <text evidence="2">Belongs to the tellurite-resistance/dicarboxylate transporter (TDT) family.</text>
</comment>
<feature type="transmembrane region" description="Helical" evidence="8">
    <location>
        <begin position="190"/>
        <end position="210"/>
    </location>
</feature>
<dbReference type="InterPro" id="IPR038665">
    <property type="entry name" value="Voltage-dep_anion_channel_sf"/>
</dbReference>
<feature type="transmembrane region" description="Helical" evidence="8">
    <location>
        <begin position="153"/>
        <end position="178"/>
    </location>
</feature>
<evidence type="ECO:0000256" key="8">
    <source>
        <dbReference type="SAM" id="Phobius"/>
    </source>
</evidence>
<dbReference type="eggNOG" id="ENOG502QT02">
    <property type="taxonomic scope" value="Eukaryota"/>
</dbReference>
<gene>
    <name evidence="9" type="ORF">OCS_01616</name>
</gene>
<evidence type="ECO:0000256" key="4">
    <source>
        <dbReference type="ARBA" id="ARBA00022475"/>
    </source>
</evidence>
<evidence type="ECO:0000256" key="6">
    <source>
        <dbReference type="ARBA" id="ARBA00022989"/>
    </source>
</evidence>
<dbReference type="OrthoDB" id="1099at2759"/>
<dbReference type="PANTHER" id="PTHR31686">
    <property type="match status" value="1"/>
</dbReference>
<dbReference type="InterPro" id="IPR004695">
    <property type="entry name" value="SLAC1/Mae1/Ssu1/TehA"/>
</dbReference>
<feature type="transmembrane region" description="Helical" evidence="8">
    <location>
        <begin position="87"/>
        <end position="109"/>
    </location>
</feature>
<dbReference type="Proteomes" id="UP000019374">
    <property type="component" value="Unassembled WGS sequence"/>
</dbReference>
<evidence type="ECO:0000313" key="9">
    <source>
        <dbReference type="EMBL" id="EQL02678.1"/>
    </source>
</evidence>
<dbReference type="AlphaFoldDB" id="T5ALI3"/>
<evidence type="ECO:0000256" key="7">
    <source>
        <dbReference type="ARBA" id="ARBA00023136"/>
    </source>
</evidence>
<evidence type="ECO:0000256" key="1">
    <source>
        <dbReference type="ARBA" id="ARBA00004651"/>
    </source>
</evidence>
<dbReference type="EMBL" id="KE652282">
    <property type="protein sequence ID" value="EQL02678.1"/>
    <property type="molecule type" value="Genomic_DNA"/>
</dbReference>
<feature type="transmembrane region" description="Helical" evidence="8">
    <location>
        <begin position="216"/>
        <end position="236"/>
    </location>
</feature>
<evidence type="ECO:0000313" key="10">
    <source>
        <dbReference type="Proteomes" id="UP000019374"/>
    </source>
</evidence>
<comment type="subcellular location">
    <subcellularLocation>
        <location evidence="1">Cell membrane</location>
        <topology evidence="1">Multi-pass membrane protein</topology>
    </subcellularLocation>
</comment>
<keyword evidence="3" id="KW-0813">Transport</keyword>
<evidence type="ECO:0000256" key="2">
    <source>
        <dbReference type="ARBA" id="ARBA00008566"/>
    </source>
</evidence>
<protein>
    <submittedName>
        <fullName evidence="9">C4-dicarboxylate transporter/malic acid transport protein</fullName>
    </submittedName>
</protein>
<dbReference type="Pfam" id="PF03595">
    <property type="entry name" value="SLAC1"/>
    <property type="match status" value="2"/>
</dbReference>
<dbReference type="GO" id="GO:0000319">
    <property type="term" value="F:sulfite transmembrane transporter activity"/>
    <property type="evidence" value="ECO:0007669"/>
    <property type="project" value="TreeGrafter"/>
</dbReference>
<dbReference type="GO" id="GO:0005886">
    <property type="term" value="C:plasma membrane"/>
    <property type="evidence" value="ECO:0007669"/>
    <property type="project" value="UniProtKB-SubCell"/>
</dbReference>
<dbReference type="Gene3D" id="1.50.10.150">
    <property type="entry name" value="Voltage-dependent anion channel"/>
    <property type="match status" value="2"/>
</dbReference>
<feature type="transmembrane region" description="Helical" evidence="8">
    <location>
        <begin position="53"/>
        <end position="75"/>
    </location>
</feature>
<reference evidence="9 10" key="1">
    <citation type="journal article" date="2013" name="Chin. Sci. Bull.">
        <title>Genome survey uncovers the secrets of sex and lifestyle in caterpillar fungus.</title>
        <authorList>
            <person name="Hu X."/>
            <person name="Zhang Y."/>
            <person name="Xiao G."/>
            <person name="Zheng P."/>
            <person name="Xia Y."/>
            <person name="Zhang X."/>
            <person name="St Leger R.J."/>
            <person name="Liu X."/>
            <person name="Wang C."/>
        </authorList>
    </citation>
    <scope>NUCLEOTIDE SEQUENCE [LARGE SCALE GENOMIC DNA]</scope>
    <source>
        <strain evidence="10">Co18 / CGMCC 3.14243</strain>
        <tissue evidence="9">Fruit-body</tissue>
    </source>
</reference>
<organism evidence="9 10">
    <name type="scientific">Ophiocordyceps sinensis (strain Co18 / CGMCC 3.14243)</name>
    <name type="common">Yarsagumba caterpillar fungus</name>
    <name type="synonym">Hirsutella sinensis</name>
    <dbReference type="NCBI Taxonomy" id="911162"/>
    <lineage>
        <taxon>Eukaryota</taxon>
        <taxon>Fungi</taxon>
        <taxon>Dikarya</taxon>
        <taxon>Ascomycota</taxon>
        <taxon>Pezizomycotina</taxon>
        <taxon>Sordariomycetes</taxon>
        <taxon>Hypocreomycetidae</taxon>
        <taxon>Hypocreales</taxon>
        <taxon>Ophiocordycipitaceae</taxon>
        <taxon>Ophiocordyceps</taxon>
    </lineage>
</organism>
<name>T5ALI3_OPHSC</name>
<keyword evidence="5 8" id="KW-0812">Transmembrane</keyword>
<evidence type="ECO:0000256" key="5">
    <source>
        <dbReference type="ARBA" id="ARBA00022692"/>
    </source>
</evidence>
<dbReference type="PANTHER" id="PTHR31686:SF3">
    <property type="entry name" value="ACID TRANSPORT PROTEIN, PUTATIVE (AFU_ORTHOLOGUE AFUA_4G09410)-RELATED"/>
    <property type="match status" value="1"/>
</dbReference>
<dbReference type="InterPro" id="IPR051629">
    <property type="entry name" value="Sulfite_efflux_TDT"/>
</dbReference>
<keyword evidence="7 8" id="KW-0472">Membrane</keyword>
<keyword evidence="6 8" id="KW-1133">Transmembrane helix</keyword>
<proteinExistence type="inferred from homology"/>
<keyword evidence="4" id="KW-1003">Cell membrane</keyword>
<sequence>MRHTAPTMSNTTASGDTAVLAGPAASEASASEASAAQTGERPKSKCEVGWRRIVRNFTPSWFAVNMGTGIVSVLLHNLPYTASWVRYASYAFFCANAGLFVAFAAVSALRYALYPGLWRAMLGRVALALARLPDAPLRFGPAPGVDAVRAAEVLYVLGLFLGLVMWGFALVWVCFALISLATTHRFPFNMGWWGFTFPLGVWATCTGMLAVNLDSAFFRIVTTAISLTVFLLWLMVASRTLHLALTGDIFFAPCLKDLREKEQTNGCDKEV</sequence>
<dbReference type="HOGENOM" id="CLU_1027120_0_0_1"/>